<dbReference type="Gene3D" id="6.10.280.10">
    <property type="entry name" value="Mediator complex, subunit Med21"/>
    <property type="match status" value="1"/>
</dbReference>
<keyword evidence="9" id="KW-0175">Coiled coil</keyword>
<dbReference type="InterPro" id="IPR021384">
    <property type="entry name" value="Mediator_Med21"/>
</dbReference>
<dbReference type="GO" id="GO:0003712">
    <property type="term" value="F:transcription coregulator activity"/>
    <property type="evidence" value="ECO:0007669"/>
    <property type="project" value="TreeGrafter"/>
</dbReference>
<evidence type="ECO:0000256" key="4">
    <source>
        <dbReference type="ARBA" id="ARBA00023015"/>
    </source>
</evidence>
<dbReference type="EMBL" id="CP058604">
    <property type="protein sequence ID" value="QLG70467.1"/>
    <property type="molecule type" value="Genomic_DNA"/>
</dbReference>
<feature type="coiled-coil region" evidence="9">
    <location>
        <begin position="87"/>
        <end position="121"/>
    </location>
</feature>
<evidence type="ECO:0000313" key="11">
    <source>
        <dbReference type="Proteomes" id="UP000509704"/>
    </source>
</evidence>
<reference evidence="10 11" key="1">
    <citation type="submission" date="2020-07" db="EMBL/GenBank/DDBJ databases">
        <title>The yeast mating-type switching endonuclease HO is a domesticated member of an unorthodox homing genetic element family.</title>
        <authorList>
            <person name="Coughlan A.Y."/>
            <person name="Lombardi L."/>
            <person name="Braun-Galleani S."/>
            <person name="Martos A.R."/>
            <person name="Galeote V."/>
            <person name="Bigey F."/>
            <person name="Dequin S."/>
            <person name="Byrne K.P."/>
            <person name="Wolfe K.H."/>
        </authorList>
    </citation>
    <scope>NUCLEOTIDE SEQUENCE [LARGE SCALE GENOMIC DNA]</scope>
    <source>
        <strain evidence="10 11">NRRL Y-6702</strain>
    </source>
</reference>
<dbReference type="Pfam" id="PF11221">
    <property type="entry name" value="Med21"/>
    <property type="match status" value="1"/>
</dbReference>
<comment type="subunit">
    <text evidence="8">Component of the Mediator complex.</text>
</comment>
<dbReference type="GO" id="GO:0016592">
    <property type="term" value="C:mediator complex"/>
    <property type="evidence" value="ECO:0007669"/>
    <property type="project" value="UniProtKB-UniRule"/>
</dbReference>
<proteinExistence type="inferred from homology"/>
<dbReference type="PANTHER" id="PTHR13381:SF0">
    <property type="entry name" value="MEDIATOR OF RNA POLYMERASE II TRANSCRIPTION SUBUNIT 21"/>
    <property type="match status" value="1"/>
</dbReference>
<name>A0A7H9AWF3_ZYGMR</name>
<evidence type="ECO:0000256" key="3">
    <source>
        <dbReference type="ARBA" id="ARBA00019691"/>
    </source>
</evidence>
<sequence length="155" mass="17429">MTDRLTQLQICLDQMMEQFCATLNYIDKNHDFMPVDESEAKMADKHAVVAPPEEFSNTIDELSTDIILKTRQIMKLIDSLPGVDVSAEEQMHKIDVLQKELVKVEDQKIEAIKEKDKLQKDVSEMIKFFAGGIAESREALVSTATKDSLQIGGNA</sequence>
<evidence type="ECO:0000256" key="9">
    <source>
        <dbReference type="SAM" id="Coils"/>
    </source>
</evidence>
<keyword evidence="11" id="KW-1185">Reference proteome</keyword>
<dbReference type="KEGG" id="zmk:HG535_0A04070"/>
<dbReference type="Proteomes" id="UP000509704">
    <property type="component" value="Chromosome 1"/>
</dbReference>
<protein>
    <recommendedName>
        <fullName evidence="3 8">Mediator of RNA polymerase II transcription subunit 21</fullName>
    </recommendedName>
</protein>
<dbReference type="OrthoDB" id="526653at2759"/>
<accession>A0A7H9AWF3</accession>
<organism evidence="10 11">
    <name type="scientific">Zygotorulaspora mrakii</name>
    <name type="common">Zygosaccharomyces mrakii</name>
    <dbReference type="NCBI Taxonomy" id="42260"/>
    <lineage>
        <taxon>Eukaryota</taxon>
        <taxon>Fungi</taxon>
        <taxon>Dikarya</taxon>
        <taxon>Ascomycota</taxon>
        <taxon>Saccharomycotina</taxon>
        <taxon>Saccharomycetes</taxon>
        <taxon>Saccharomycetales</taxon>
        <taxon>Saccharomycetaceae</taxon>
        <taxon>Zygotorulaspora</taxon>
    </lineage>
</organism>
<keyword evidence="4 8" id="KW-0805">Transcription regulation</keyword>
<comment type="similarity">
    <text evidence="2 8">Belongs to the Mediator complex subunit 21 family.</text>
</comment>
<evidence type="ECO:0000256" key="7">
    <source>
        <dbReference type="ARBA" id="ARBA00023242"/>
    </source>
</evidence>
<dbReference type="SUPFAM" id="SSF140718">
    <property type="entry name" value="Mediator hinge subcomplex-like"/>
    <property type="match status" value="1"/>
</dbReference>
<comment type="subcellular location">
    <subcellularLocation>
        <location evidence="1 8">Nucleus</location>
    </subcellularLocation>
</comment>
<dbReference type="InterPro" id="IPR037212">
    <property type="entry name" value="Med7/Med21-like"/>
</dbReference>
<evidence type="ECO:0000256" key="6">
    <source>
        <dbReference type="ARBA" id="ARBA00023163"/>
    </source>
</evidence>
<keyword evidence="5 8" id="KW-0010">Activator</keyword>
<evidence type="ECO:0000256" key="8">
    <source>
        <dbReference type="RuleBase" id="RU366036"/>
    </source>
</evidence>
<dbReference type="GO" id="GO:0006357">
    <property type="term" value="P:regulation of transcription by RNA polymerase II"/>
    <property type="evidence" value="ECO:0007669"/>
    <property type="project" value="TreeGrafter"/>
</dbReference>
<evidence type="ECO:0000256" key="5">
    <source>
        <dbReference type="ARBA" id="ARBA00023159"/>
    </source>
</evidence>
<dbReference type="GeneID" id="59234103"/>
<comment type="function">
    <text evidence="8">Component of the Mediator complex, a coactivator involved in the regulated transcription of nearly all RNA polymerase II-dependent genes. Mediator functions as a bridge to convey information from gene-specific regulatory proteins to the basal RNA polymerase II transcription machinery. Mediator is recruited to promoters by direct interactions with regulatory proteins and serves as a scaffold for the assembly of a functional preinitiation complex with RNA polymerase II and the general transcription factors.</text>
</comment>
<dbReference type="AlphaFoldDB" id="A0A7H9AWF3"/>
<evidence type="ECO:0000256" key="2">
    <source>
        <dbReference type="ARBA" id="ARBA00005770"/>
    </source>
</evidence>
<dbReference type="PANTHER" id="PTHR13381">
    <property type="entry name" value="RNA POLYMERASE II HOLOENZYME COMPONENT SRB7"/>
    <property type="match status" value="1"/>
</dbReference>
<gene>
    <name evidence="10" type="ORF">HG535_0A04070</name>
</gene>
<keyword evidence="7 8" id="KW-0539">Nucleus</keyword>
<evidence type="ECO:0000256" key="1">
    <source>
        <dbReference type="ARBA" id="ARBA00004123"/>
    </source>
</evidence>
<keyword evidence="6 8" id="KW-0804">Transcription</keyword>
<dbReference type="RefSeq" id="XP_037142195.1">
    <property type="nucleotide sequence ID" value="XM_037286300.1"/>
</dbReference>
<evidence type="ECO:0000313" key="10">
    <source>
        <dbReference type="EMBL" id="QLG70467.1"/>
    </source>
</evidence>